<evidence type="ECO:0000256" key="2">
    <source>
        <dbReference type="ARBA" id="ARBA00007421"/>
    </source>
</evidence>
<evidence type="ECO:0000313" key="9">
    <source>
        <dbReference type="EMBL" id="GIL48018.1"/>
    </source>
</evidence>
<feature type="compositionally biased region" description="Acidic residues" evidence="6">
    <location>
        <begin position="266"/>
        <end position="283"/>
    </location>
</feature>
<proteinExistence type="inferred from homology"/>
<protein>
    <recommendedName>
        <fullName evidence="5">Origin recognition complex subunit 2</fullName>
    </recommendedName>
</protein>
<dbReference type="Pfam" id="PF24882">
    <property type="entry name" value="WHD_ORC2"/>
    <property type="match status" value="1"/>
</dbReference>
<evidence type="ECO:0000259" key="8">
    <source>
        <dbReference type="Pfam" id="PF24882"/>
    </source>
</evidence>
<feature type="compositionally biased region" description="Low complexity" evidence="6">
    <location>
        <begin position="102"/>
        <end position="115"/>
    </location>
</feature>
<dbReference type="AlphaFoldDB" id="A0A8J4AWT5"/>
<comment type="similarity">
    <text evidence="2 5">Belongs to the ORC2 family.</text>
</comment>
<dbReference type="InterPro" id="IPR056772">
    <property type="entry name" value="RecA-like_ORC2"/>
</dbReference>
<reference evidence="9" key="1">
    <citation type="journal article" date="2021" name="Proc. Natl. Acad. Sci. U.S.A.">
        <title>Three genomes in the algal genus Volvox reveal the fate of a haploid sex-determining region after a transition to homothallism.</title>
        <authorList>
            <person name="Yamamoto K."/>
            <person name="Hamaji T."/>
            <person name="Kawai-Toyooka H."/>
            <person name="Matsuzaki R."/>
            <person name="Takahashi F."/>
            <person name="Nishimura Y."/>
            <person name="Kawachi M."/>
            <person name="Noguchi H."/>
            <person name="Minakuchi Y."/>
            <person name="Umen J.G."/>
            <person name="Toyoda A."/>
            <person name="Nozaki H."/>
        </authorList>
    </citation>
    <scope>NUCLEOTIDE SEQUENCE</scope>
    <source>
        <strain evidence="9">NIES-3780</strain>
    </source>
</reference>
<feature type="compositionally biased region" description="Basic and acidic residues" evidence="6">
    <location>
        <begin position="119"/>
        <end position="135"/>
    </location>
</feature>
<feature type="compositionally biased region" description="Low complexity" evidence="6">
    <location>
        <begin position="16"/>
        <end position="30"/>
    </location>
</feature>
<feature type="compositionally biased region" description="Polar residues" evidence="6">
    <location>
        <begin position="137"/>
        <end position="147"/>
    </location>
</feature>
<comment type="subunit">
    <text evidence="5">Component of the origin recognition complex (ORC).</text>
</comment>
<evidence type="ECO:0000313" key="10">
    <source>
        <dbReference type="Proteomes" id="UP000747399"/>
    </source>
</evidence>
<feature type="compositionally biased region" description="Low complexity" evidence="6">
    <location>
        <begin position="245"/>
        <end position="254"/>
    </location>
</feature>
<dbReference type="InterPro" id="IPR007220">
    <property type="entry name" value="ORC2"/>
</dbReference>
<name>A0A8J4AWT5_9CHLO</name>
<dbReference type="GO" id="GO:0005664">
    <property type="term" value="C:nuclear origin of replication recognition complex"/>
    <property type="evidence" value="ECO:0007669"/>
    <property type="project" value="UniProtKB-UniRule"/>
</dbReference>
<dbReference type="GO" id="GO:0006260">
    <property type="term" value="P:DNA replication"/>
    <property type="evidence" value="ECO:0007669"/>
    <property type="project" value="UniProtKB-UniRule"/>
</dbReference>
<feature type="region of interest" description="Disordered" evidence="6">
    <location>
        <begin position="1"/>
        <end position="300"/>
    </location>
</feature>
<comment type="subcellular location">
    <subcellularLocation>
        <location evidence="1 5">Nucleus</location>
    </subcellularLocation>
</comment>
<feature type="compositionally biased region" description="Low complexity" evidence="6">
    <location>
        <begin position="288"/>
        <end position="300"/>
    </location>
</feature>
<feature type="compositionally biased region" description="Low complexity" evidence="6">
    <location>
        <begin position="205"/>
        <end position="236"/>
    </location>
</feature>
<evidence type="ECO:0000259" key="7">
    <source>
        <dbReference type="Pfam" id="PF04084"/>
    </source>
</evidence>
<gene>
    <name evidence="9" type="ORF">Vafri_4735</name>
</gene>
<evidence type="ECO:0000256" key="5">
    <source>
        <dbReference type="RuleBase" id="RU368084"/>
    </source>
</evidence>
<feature type="domain" description="Origin recognition complex subunit 2 RecA-like" evidence="7">
    <location>
        <begin position="351"/>
        <end position="540"/>
    </location>
</feature>
<accession>A0A8J4AWT5</accession>
<comment type="function">
    <text evidence="5">Component of the origin recognition complex (ORC) that binds origins of replication. DNA-binding is ATP-dependent. ORC is required to assemble the pre-replication complex necessary to initiate DNA replication.</text>
</comment>
<dbReference type="PANTHER" id="PTHR14052:SF0">
    <property type="entry name" value="ORIGIN RECOGNITION COMPLEX SUBUNIT 2"/>
    <property type="match status" value="1"/>
</dbReference>
<keyword evidence="3 5" id="KW-0235">DNA replication</keyword>
<keyword evidence="4 5" id="KW-0539">Nucleus</keyword>
<evidence type="ECO:0000256" key="6">
    <source>
        <dbReference type="SAM" id="MobiDB-lite"/>
    </source>
</evidence>
<evidence type="ECO:0000256" key="4">
    <source>
        <dbReference type="ARBA" id="ARBA00023242"/>
    </source>
</evidence>
<dbReference type="GO" id="GO:0003688">
    <property type="term" value="F:DNA replication origin binding"/>
    <property type="evidence" value="ECO:0007669"/>
    <property type="project" value="UniProtKB-UniRule"/>
</dbReference>
<evidence type="ECO:0000256" key="1">
    <source>
        <dbReference type="ARBA" id="ARBA00004123"/>
    </source>
</evidence>
<organism evidence="9 10">
    <name type="scientific">Volvox africanus</name>
    <dbReference type="NCBI Taxonomy" id="51714"/>
    <lineage>
        <taxon>Eukaryota</taxon>
        <taxon>Viridiplantae</taxon>
        <taxon>Chlorophyta</taxon>
        <taxon>core chlorophytes</taxon>
        <taxon>Chlorophyceae</taxon>
        <taxon>CS clade</taxon>
        <taxon>Chlamydomonadales</taxon>
        <taxon>Volvocaceae</taxon>
        <taxon>Volvox</taxon>
    </lineage>
</organism>
<sequence length="671" mass="70075">MAPRKAPAGPATDGTASGPAQRPRRAAAGSWKEPVVADTSDDASSSSGNEESDFEQPIGPRRSSRRGGMQLVASGKAEGNFGPSKHQQATNAGAVEAGGSVAPAGRPTRATTAAARARRAQERDKPATELAKESDPDSGTESNSGSDGLQEIGPKELGKFPEAQQQQPVPSGPTSRLRPAAAHTTVKGRALPPPPPPLAQGRGCAASRTAAASTAAGGRAAPMAAKVATVPAAAPPSQRTRGGQSSSAAAVAAARGKRNAFQNKESDDEDGEVDEEAEEEQEEGVLQGGTAAAPGRAGTKGKQLLVAPTAVESRKRLFELLERRIGVAVAAADGGGLTAYGSLPVKNPNKKAKLLSDLKSQFDDWHSRLRSNFSVLLYGFGSKRGLLDEFARLLAGPRNRGDAAVLVFHGYNSRCTTREVVTGVAGALMQRTYRNIGSGAATVGAAASASLAAAAAGGGGGGAPAALRALVDDIRREPLDRHAFVVIHSLDGPGLRGDVSLLSELAACPQVHVIASIDHAMAPLLWDSGDAARFRWQYFNATTFHPYIVEISKAQSLLVDVFKSGVVTAGAGTVLRSLVLGAQEVFKVLAEHLLEDEECEGVAFAHLYRMCRERYLVRDEGVLRQHLVEFVDHQLLRVRPASDNSGELLTIPMSRADMQAVLEDLQASRAE</sequence>
<dbReference type="Proteomes" id="UP000747399">
    <property type="component" value="Unassembled WGS sequence"/>
</dbReference>
<dbReference type="InterPro" id="IPR056773">
    <property type="entry name" value="WHD_ORC2"/>
</dbReference>
<keyword evidence="10" id="KW-1185">Reference proteome</keyword>
<feature type="compositionally biased region" description="Polar residues" evidence="6">
    <location>
        <begin position="163"/>
        <end position="174"/>
    </location>
</feature>
<evidence type="ECO:0000256" key="3">
    <source>
        <dbReference type="ARBA" id="ARBA00022705"/>
    </source>
</evidence>
<dbReference type="EMBL" id="BNCO01000005">
    <property type="protein sequence ID" value="GIL48018.1"/>
    <property type="molecule type" value="Genomic_DNA"/>
</dbReference>
<feature type="domain" description="Origin recognition complex subunit 2 winged-helix" evidence="8">
    <location>
        <begin position="596"/>
        <end position="656"/>
    </location>
</feature>
<dbReference type="PANTHER" id="PTHR14052">
    <property type="entry name" value="ORIGIN RECOGNITION COMPLEX SUBUNIT 2"/>
    <property type="match status" value="1"/>
</dbReference>
<comment type="caution">
    <text evidence="9">The sequence shown here is derived from an EMBL/GenBank/DDBJ whole genome shotgun (WGS) entry which is preliminary data.</text>
</comment>
<dbReference type="Pfam" id="PF04084">
    <property type="entry name" value="RecA-like_ORC2"/>
    <property type="match status" value="1"/>
</dbReference>